<dbReference type="OrthoDB" id="5086500at2759"/>
<dbReference type="AlphaFoldDB" id="A0A9P5HJP3"/>
<feature type="transmembrane region" description="Helical" evidence="1">
    <location>
        <begin position="303"/>
        <end position="329"/>
    </location>
</feature>
<evidence type="ECO:0000313" key="3">
    <source>
        <dbReference type="Proteomes" id="UP000722485"/>
    </source>
</evidence>
<sequence length="348" mass="39981">MANHPAAGENAVNNPPVVKSPAALFAKPDQLNRDSTACLATRHGIEDDDSGWDLCLAGDLQVTLFDEIYDHVWPFARNSGNHIDALHKQLVKKRSIVVAEDPNLHLIWYHDTIYVKPLPDYLLNFAIWDGHISKPPAQAFDERLRYDKYRAAAGFIRSYGLLIQHQSDFVIAHQSNLLPEDVSFHDFQKFIRRFRDLQDEDVSHRYQYGQFRLSRLNWVVIGMKLTQPLRRRVHHPVKPLPWLYHETQWEMSQYIQYYAAPFIFVFALLSLILGSMQVILAALGPNTWAAFVTASWGFSVATIIFAASPMVTAVLGGGVVILAQFWYAARMRWKEKHQRNDEEVQDVN</sequence>
<gene>
    <name evidence="2" type="ORF">G7Z17_g1967</name>
</gene>
<proteinExistence type="predicted"/>
<dbReference type="InterPro" id="IPR046536">
    <property type="entry name" value="DUF6601"/>
</dbReference>
<evidence type="ECO:0000313" key="2">
    <source>
        <dbReference type="EMBL" id="KAF7555663.1"/>
    </source>
</evidence>
<accession>A0A9P5HJP3</accession>
<protein>
    <submittedName>
        <fullName evidence="2">Uncharacterized protein</fullName>
    </submittedName>
</protein>
<comment type="caution">
    <text evidence="2">The sequence shown here is derived from an EMBL/GenBank/DDBJ whole genome shotgun (WGS) entry which is preliminary data.</text>
</comment>
<feature type="transmembrane region" description="Helical" evidence="1">
    <location>
        <begin position="257"/>
        <end position="283"/>
    </location>
</feature>
<keyword evidence="1" id="KW-1133">Transmembrane helix</keyword>
<dbReference type="PANTHER" id="PTHR34414:SF1">
    <property type="entry name" value="SUBTILISIN-LIKE SERINE PROTEASE"/>
    <property type="match status" value="1"/>
</dbReference>
<dbReference type="Proteomes" id="UP000722485">
    <property type="component" value="Unassembled WGS sequence"/>
</dbReference>
<dbReference type="EMBL" id="JAANBB010000018">
    <property type="protein sequence ID" value="KAF7555663.1"/>
    <property type="molecule type" value="Genomic_DNA"/>
</dbReference>
<dbReference type="Pfam" id="PF20246">
    <property type="entry name" value="DUF6601"/>
    <property type="match status" value="1"/>
</dbReference>
<keyword evidence="1" id="KW-0812">Transmembrane</keyword>
<dbReference type="PANTHER" id="PTHR34414">
    <property type="entry name" value="HET DOMAIN-CONTAINING PROTEIN-RELATED"/>
    <property type="match status" value="1"/>
</dbReference>
<name>A0A9P5HJP3_9HYPO</name>
<keyword evidence="3" id="KW-1185">Reference proteome</keyword>
<keyword evidence="1" id="KW-0472">Membrane</keyword>
<evidence type="ECO:0000256" key="1">
    <source>
        <dbReference type="SAM" id="Phobius"/>
    </source>
</evidence>
<reference evidence="2" key="1">
    <citation type="submission" date="2020-03" db="EMBL/GenBank/DDBJ databases">
        <title>Draft Genome Sequence of Cylindrodendrum hubeiense.</title>
        <authorList>
            <person name="Buettner E."/>
            <person name="Kellner H."/>
        </authorList>
    </citation>
    <scope>NUCLEOTIDE SEQUENCE</scope>
    <source>
        <strain evidence="2">IHI 201604</strain>
    </source>
</reference>
<organism evidence="2 3">
    <name type="scientific">Cylindrodendrum hubeiense</name>
    <dbReference type="NCBI Taxonomy" id="595255"/>
    <lineage>
        <taxon>Eukaryota</taxon>
        <taxon>Fungi</taxon>
        <taxon>Dikarya</taxon>
        <taxon>Ascomycota</taxon>
        <taxon>Pezizomycotina</taxon>
        <taxon>Sordariomycetes</taxon>
        <taxon>Hypocreomycetidae</taxon>
        <taxon>Hypocreales</taxon>
        <taxon>Nectriaceae</taxon>
        <taxon>Cylindrodendrum</taxon>
    </lineage>
</organism>